<protein>
    <submittedName>
        <fullName evidence="2">Uncharacterized protein</fullName>
    </submittedName>
</protein>
<dbReference type="Proteomes" id="UP000030693">
    <property type="component" value="Unassembled WGS sequence"/>
</dbReference>
<evidence type="ECO:0000313" key="2">
    <source>
        <dbReference type="EMBL" id="KCV70500.1"/>
    </source>
</evidence>
<feature type="compositionally biased region" description="Low complexity" evidence="1">
    <location>
        <begin position="389"/>
        <end position="399"/>
    </location>
</feature>
<proteinExistence type="predicted"/>
<feature type="compositionally biased region" description="Pro residues" evidence="1">
    <location>
        <begin position="356"/>
        <end position="374"/>
    </location>
</feature>
<feature type="compositionally biased region" description="Low complexity" evidence="1">
    <location>
        <begin position="322"/>
        <end position="353"/>
    </location>
</feature>
<keyword evidence="3" id="KW-1185">Reference proteome</keyword>
<reference evidence="2" key="1">
    <citation type="submission" date="2013-04" db="EMBL/GenBank/DDBJ databases">
        <title>The Genome Sequence of Fonticula alba ATCC 38817.</title>
        <authorList>
            <consortium name="The Broad Institute Genomics Platform"/>
            <person name="Russ C."/>
            <person name="Cuomo C."/>
            <person name="Burger G."/>
            <person name="Gray M.W."/>
            <person name="Holland P.W.H."/>
            <person name="King N."/>
            <person name="Lang F.B.F."/>
            <person name="Roger A.J."/>
            <person name="Ruiz-Trillo I."/>
            <person name="Brown M."/>
            <person name="Walker B."/>
            <person name="Young S."/>
            <person name="Zeng Q."/>
            <person name="Gargeya S."/>
            <person name="Fitzgerald M."/>
            <person name="Haas B."/>
            <person name="Abouelleil A."/>
            <person name="Allen A.W."/>
            <person name="Alvarado L."/>
            <person name="Arachchi H.M."/>
            <person name="Berlin A.M."/>
            <person name="Chapman S.B."/>
            <person name="Gainer-Dewar J."/>
            <person name="Goldberg J."/>
            <person name="Griggs A."/>
            <person name="Gujja S."/>
            <person name="Hansen M."/>
            <person name="Howarth C."/>
            <person name="Imamovic A."/>
            <person name="Ireland A."/>
            <person name="Larimer J."/>
            <person name="McCowan C."/>
            <person name="Murphy C."/>
            <person name="Pearson M."/>
            <person name="Poon T.W."/>
            <person name="Priest M."/>
            <person name="Roberts A."/>
            <person name="Saif S."/>
            <person name="Shea T."/>
            <person name="Sisk P."/>
            <person name="Sykes S."/>
            <person name="Wortman J."/>
            <person name="Nusbaum C."/>
            <person name="Birren B."/>
        </authorList>
    </citation>
    <scope>NUCLEOTIDE SEQUENCE [LARGE SCALE GENOMIC DNA]</scope>
    <source>
        <strain evidence="2">ATCC 38817</strain>
    </source>
</reference>
<dbReference type="RefSeq" id="XP_009495016.1">
    <property type="nucleotide sequence ID" value="XM_009496741.1"/>
</dbReference>
<accession>A0A058Z8E0</accession>
<sequence length="506" mass="51502">MSDEISVQHLGSMVLTRFPFVEFRPDQSGTLPTYEYTIANTGDMSFRLTMTFEGENVALEPLNATKAQLNGPLEVSVTVGPKDPVFDFVRVAAADKSGAGAFSFGAGIRAVVLDTQRRSSESDGVILHTSATFNEASPETGKEHLHVTAECENTRSDPIEVHVDLLPKSGSIISTYPSELPFIRVIPPGQRVNLGTVLAEDALESVWHYVPLVDQEEGAHPPAQPATGAASVPAVAAAEDAGVSAPAPVSVPDSALPADALAALAALSLAPTSKATAAPPRPRTAAPTDVSPAPAAAAPADVAPATTADSAPAPAPAPAAPAAPADAAPATAAPADAAPADAAPVAPVAPASPIDDTPPPATEAPSPAAAPAPVTPAVDTEKPAPPASNPASPTSPTSPRVNVQESELQDVRLRQTITSSPGSTNVTFEAVNGRARPVEVTLDVDVDSGNIEDVVDFGIYTERPFKAQIQPGETGLIASVHVRAAIGINWGFREIAPSSGPASPAE</sequence>
<dbReference type="AlphaFoldDB" id="A0A058Z8E0"/>
<feature type="compositionally biased region" description="Low complexity" evidence="1">
    <location>
        <begin position="273"/>
        <end position="312"/>
    </location>
</feature>
<gene>
    <name evidence="2" type="ORF">H696_02841</name>
</gene>
<feature type="region of interest" description="Disordered" evidence="1">
    <location>
        <begin position="273"/>
        <end position="408"/>
    </location>
</feature>
<dbReference type="GeneID" id="20527566"/>
<name>A0A058Z8E0_FONAL</name>
<organism evidence="2">
    <name type="scientific">Fonticula alba</name>
    <name type="common">Slime mold</name>
    <dbReference type="NCBI Taxonomy" id="691883"/>
    <lineage>
        <taxon>Eukaryota</taxon>
        <taxon>Rotosphaerida</taxon>
        <taxon>Fonticulaceae</taxon>
        <taxon>Fonticula</taxon>
    </lineage>
</organism>
<dbReference type="EMBL" id="KB932204">
    <property type="protein sequence ID" value="KCV70500.1"/>
    <property type="molecule type" value="Genomic_DNA"/>
</dbReference>
<evidence type="ECO:0000256" key="1">
    <source>
        <dbReference type="SAM" id="MobiDB-lite"/>
    </source>
</evidence>
<evidence type="ECO:0000313" key="3">
    <source>
        <dbReference type="Proteomes" id="UP000030693"/>
    </source>
</evidence>